<proteinExistence type="predicted"/>
<keyword evidence="2" id="KW-1185">Reference proteome</keyword>
<name>A0A8J3G066_9BURK</name>
<protein>
    <submittedName>
        <fullName evidence="1">Uncharacterized protein</fullName>
    </submittedName>
</protein>
<evidence type="ECO:0000313" key="2">
    <source>
        <dbReference type="Proteomes" id="UP000614287"/>
    </source>
</evidence>
<sequence length="134" mass="14832">MTQKYNKIKELVEICDSASKKIADVQNSKTPSFDAYYKTSKNAEFVCMDGAYSDNGDKFEDPVFQKAYTDLANSASEHMKNKAVYAGKLKDAANAGKITSEEKESLERRADLSLKSGIALVSSMEEAKKLINIK</sequence>
<dbReference type="EMBL" id="BMZG01000002">
    <property type="protein sequence ID" value="GHA66097.1"/>
    <property type="molecule type" value="Genomic_DNA"/>
</dbReference>
<comment type="caution">
    <text evidence="1">The sequence shown here is derived from an EMBL/GenBank/DDBJ whole genome shotgun (WGS) entry which is preliminary data.</text>
</comment>
<dbReference type="AlphaFoldDB" id="A0A8J3G066"/>
<reference evidence="1" key="2">
    <citation type="submission" date="2020-09" db="EMBL/GenBank/DDBJ databases">
        <authorList>
            <person name="Sun Q."/>
            <person name="Kim S."/>
        </authorList>
    </citation>
    <scope>NUCLEOTIDE SEQUENCE</scope>
    <source>
        <strain evidence="1">KCTC 32501</strain>
    </source>
</reference>
<organism evidence="1 2">
    <name type="scientific">Formosimonas limnophila</name>
    <dbReference type="NCBI Taxonomy" id="1384487"/>
    <lineage>
        <taxon>Bacteria</taxon>
        <taxon>Pseudomonadati</taxon>
        <taxon>Pseudomonadota</taxon>
        <taxon>Betaproteobacteria</taxon>
        <taxon>Burkholderiales</taxon>
        <taxon>Burkholderiaceae</taxon>
        <taxon>Formosimonas</taxon>
    </lineage>
</organism>
<dbReference type="Proteomes" id="UP000614287">
    <property type="component" value="Unassembled WGS sequence"/>
</dbReference>
<evidence type="ECO:0000313" key="1">
    <source>
        <dbReference type="EMBL" id="GHA66097.1"/>
    </source>
</evidence>
<gene>
    <name evidence="1" type="ORF">GCM10009007_03180</name>
</gene>
<accession>A0A8J3G066</accession>
<reference evidence="1" key="1">
    <citation type="journal article" date="2014" name="Int. J. Syst. Evol. Microbiol.">
        <title>Complete genome sequence of Corynebacterium casei LMG S-19264T (=DSM 44701T), isolated from a smear-ripened cheese.</title>
        <authorList>
            <consortium name="US DOE Joint Genome Institute (JGI-PGF)"/>
            <person name="Walter F."/>
            <person name="Albersmeier A."/>
            <person name="Kalinowski J."/>
            <person name="Ruckert C."/>
        </authorList>
    </citation>
    <scope>NUCLEOTIDE SEQUENCE</scope>
    <source>
        <strain evidence="1">KCTC 32501</strain>
    </source>
</reference>